<keyword evidence="2" id="KW-1185">Reference proteome</keyword>
<dbReference type="Proteomes" id="UP000219612">
    <property type="component" value="Unassembled WGS sequence"/>
</dbReference>
<gene>
    <name evidence="1" type="ORF">SAMN05421748_10882</name>
</gene>
<organism evidence="1 2">
    <name type="scientific">Paractinoplanes atraurantiacus</name>
    <dbReference type="NCBI Taxonomy" id="1036182"/>
    <lineage>
        <taxon>Bacteria</taxon>
        <taxon>Bacillati</taxon>
        <taxon>Actinomycetota</taxon>
        <taxon>Actinomycetes</taxon>
        <taxon>Micromonosporales</taxon>
        <taxon>Micromonosporaceae</taxon>
        <taxon>Paractinoplanes</taxon>
    </lineage>
</organism>
<dbReference type="AlphaFoldDB" id="A0A285IGU7"/>
<evidence type="ECO:0000313" key="1">
    <source>
        <dbReference type="EMBL" id="SNY47182.1"/>
    </source>
</evidence>
<dbReference type="EMBL" id="OBDY01000008">
    <property type="protein sequence ID" value="SNY47182.1"/>
    <property type="molecule type" value="Genomic_DNA"/>
</dbReference>
<accession>A0A285IGU7</accession>
<sequence>MEPTFETDIRPLFREKDRNSMLFMFDLWSADDVREHAESIFKAVARGSMPCDGAWAEEDTLLLRRWIDGGARA</sequence>
<dbReference type="OrthoDB" id="8236516at2"/>
<dbReference type="RefSeq" id="WP_097321628.1">
    <property type="nucleotide sequence ID" value="NZ_OBDY01000008.1"/>
</dbReference>
<reference evidence="1 2" key="1">
    <citation type="submission" date="2017-09" db="EMBL/GenBank/DDBJ databases">
        <authorList>
            <person name="Ehlers B."/>
            <person name="Leendertz F.H."/>
        </authorList>
    </citation>
    <scope>NUCLEOTIDE SEQUENCE [LARGE SCALE GENOMIC DNA]</scope>
    <source>
        <strain evidence="1 2">CGMCC 4.6857</strain>
    </source>
</reference>
<protein>
    <submittedName>
        <fullName evidence="1">Uncharacterized protein</fullName>
    </submittedName>
</protein>
<name>A0A285IGU7_9ACTN</name>
<proteinExistence type="predicted"/>
<evidence type="ECO:0000313" key="2">
    <source>
        <dbReference type="Proteomes" id="UP000219612"/>
    </source>
</evidence>